<dbReference type="Proteomes" id="UP001147760">
    <property type="component" value="Unassembled WGS sequence"/>
</dbReference>
<proteinExistence type="predicted"/>
<name>A0A9X0BJV7_9EURO</name>
<evidence type="ECO:0000313" key="1">
    <source>
        <dbReference type="EMBL" id="KAJ5470016.1"/>
    </source>
</evidence>
<evidence type="ECO:0008006" key="3">
    <source>
        <dbReference type="Google" id="ProtNLM"/>
    </source>
</evidence>
<dbReference type="AlphaFoldDB" id="A0A9X0BJV7"/>
<dbReference type="OrthoDB" id="2104739at2759"/>
<gene>
    <name evidence="1" type="ORF">N7530_007373</name>
</gene>
<reference evidence="1" key="2">
    <citation type="journal article" date="2023" name="IMA Fungus">
        <title>Comparative genomic study of the Penicillium genus elucidates a diverse pangenome and 15 lateral gene transfer events.</title>
        <authorList>
            <person name="Petersen C."/>
            <person name="Sorensen T."/>
            <person name="Nielsen M.R."/>
            <person name="Sondergaard T.E."/>
            <person name="Sorensen J.L."/>
            <person name="Fitzpatrick D.A."/>
            <person name="Frisvad J.C."/>
            <person name="Nielsen K.L."/>
        </authorList>
    </citation>
    <scope>NUCLEOTIDE SEQUENCE</scope>
    <source>
        <strain evidence="1">IBT 17660</strain>
    </source>
</reference>
<keyword evidence="2" id="KW-1185">Reference proteome</keyword>
<protein>
    <recommendedName>
        <fullName evidence="3">HNH nuclease domain-containing protein</fullName>
    </recommendedName>
</protein>
<sequence>MHMDDEFKTKILQHRQAVGTGPRRIYPVQIECTEFGLEGRTSSGVAYSTSRGVALSYSKASQIPQAAMVQALSRALGILGLDDDRLTNWDEQDLLYAAQIQDQRTNMVNLPEGIVSIYPADLTKSTVEDHSSWSMLPMGPDSKQLILKILEMFNPGIGQLLDGPKIDSPSNAVTLTPYYHRLIGEFKAYFKLTGNSPIQD</sequence>
<organism evidence="1 2">
    <name type="scientific">Penicillium desertorum</name>
    <dbReference type="NCBI Taxonomy" id="1303715"/>
    <lineage>
        <taxon>Eukaryota</taxon>
        <taxon>Fungi</taxon>
        <taxon>Dikarya</taxon>
        <taxon>Ascomycota</taxon>
        <taxon>Pezizomycotina</taxon>
        <taxon>Eurotiomycetes</taxon>
        <taxon>Eurotiomycetidae</taxon>
        <taxon>Eurotiales</taxon>
        <taxon>Aspergillaceae</taxon>
        <taxon>Penicillium</taxon>
    </lineage>
</organism>
<comment type="caution">
    <text evidence="1">The sequence shown here is derived from an EMBL/GenBank/DDBJ whole genome shotgun (WGS) entry which is preliminary data.</text>
</comment>
<evidence type="ECO:0000313" key="2">
    <source>
        <dbReference type="Proteomes" id="UP001147760"/>
    </source>
</evidence>
<accession>A0A9X0BJV7</accession>
<dbReference type="EMBL" id="JAPWDO010000005">
    <property type="protein sequence ID" value="KAJ5470016.1"/>
    <property type="molecule type" value="Genomic_DNA"/>
</dbReference>
<reference evidence="1" key="1">
    <citation type="submission" date="2022-12" db="EMBL/GenBank/DDBJ databases">
        <authorList>
            <person name="Petersen C."/>
        </authorList>
    </citation>
    <scope>NUCLEOTIDE SEQUENCE</scope>
    <source>
        <strain evidence="1">IBT 17660</strain>
    </source>
</reference>